<dbReference type="InterPro" id="IPR003029">
    <property type="entry name" value="S1_domain"/>
</dbReference>
<dbReference type="InterPro" id="IPR012340">
    <property type="entry name" value="NA-bd_OB-fold"/>
</dbReference>
<dbReference type="Gene3D" id="1.10.10.10">
    <property type="entry name" value="Winged helix-like DNA-binding domain superfamily/Winged helix DNA-binding domain"/>
    <property type="match status" value="1"/>
</dbReference>
<sequence>MAQPGRFHTLPIVRMTDYGAFLDLGDQTQVLLPKRYVQDSLAVGDFVRVFLHFDSEDRLIATTDTPKATLGQFAFLRVTATGRFGAFLDWGLGKDLLVPFAEQHKPMEEGRSYLVHIYQNAQDGRLMASSKVDRFLDKTPPRYKVGQAVSLIIANSTDLGYKAIVEHQHWGLIFESEAGGRLRFGDSVQGFVKRVRPDGKIDLGLARPAERHDQNVDRVWAALERAGGLLPLNDKSSPADIEKQLGISKAAFKRAVGTLLKQGKVAQDTGGLRRL</sequence>
<dbReference type="GO" id="GO:0003676">
    <property type="term" value="F:nucleic acid binding"/>
    <property type="evidence" value="ECO:0007669"/>
    <property type="project" value="InterPro"/>
</dbReference>
<feature type="domain" description="S1 motif" evidence="2">
    <location>
        <begin position="3"/>
        <end position="64"/>
    </location>
</feature>
<dbReference type="eggNOG" id="COG2996">
    <property type="taxonomic scope" value="Bacteria"/>
</dbReference>
<dbReference type="Proteomes" id="UP000000466">
    <property type="component" value="Chromosome"/>
</dbReference>
<dbReference type="InterPro" id="IPR036388">
    <property type="entry name" value="WH-like_DNA-bd_sf"/>
</dbReference>
<dbReference type="Gene3D" id="2.40.50.140">
    <property type="entry name" value="Nucleic acid-binding proteins"/>
    <property type="match status" value="3"/>
</dbReference>
<dbReference type="STRING" id="1117647.M5M_17660"/>
<feature type="domain" description="S1 motif" evidence="2">
    <location>
        <begin position="144"/>
        <end position="206"/>
    </location>
</feature>
<dbReference type="PANTHER" id="PTHR37296:SF1">
    <property type="entry name" value="CONSERVED VIRULENCE FACTOR B"/>
    <property type="match status" value="1"/>
</dbReference>
<dbReference type="InterPro" id="IPR040764">
    <property type="entry name" value="CvfB_WH"/>
</dbReference>
<dbReference type="Pfam" id="PF13509">
    <property type="entry name" value="S1_2"/>
    <property type="match status" value="2"/>
</dbReference>
<reference evidence="3 4" key="1">
    <citation type="journal article" date="2013" name="Genome Announc.">
        <title>Complete genome sequence of Simiduia agarivorans SA1(T), a marine bacterium able to degrade a variety of polysaccharides.</title>
        <authorList>
            <person name="Lin S.Y."/>
            <person name="Shieh W.Y."/>
            <person name="Chen J.S."/>
            <person name="Tang S.L."/>
        </authorList>
    </citation>
    <scope>NUCLEOTIDE SEQUENCE [LARGE SCALE GENOMIC DNA]</scope>
    <source>
        <strain evidence="4">DSM 21679 / JCM 13881 / BCRC 17597 / SA1</strain>
    </source>
</reference>
<organism evidence="3 4">
    <name type="scientific">Simiduia agarivorans (strain DSM 21679 / JCM 13881 / BCRC 17597 / SA1)</name>
    <dbReference type="NCBI Taxonomy" id="1117647"/>
    <lineage>
        <taxon>Bacteria</taxon>
        <taxon>Pseudomonadati</taxon>
        <taxon>Pseudomonadota</taxon>
        <taxon>Gammaproteobacteria</taxon>
        <taxon>Cellvibrionales</taxon>
        <taxon>Cellvibrionaceae</taxon>
        <taxon>Simiduia</taxon>
    </lineage>
</organism>
<evidence type="ECO:0000313" key="4">
    <source>
        <dbReference type="Proteomes" id="UP000000466"/>
    </source>
</evidence>
<dbReference type="KEGG" id="saga:M5M_17660"/>
<gene>
    <name evidence="3" type="ordered locus">M5M_17660</name>
</gene>
<evidence type="ECO:0000259" key="2">
    <source>
        <dbReference type="SMART" id="SM00316"/>
    </source>
</evidence>
<evidence type="ECO:0000313" key="3">
    <source>
        <dbReference type="EMBL" id="AFV00661.1"/>
    </source>
</evidence>
<dbReference type="InterPro" id="IPR014464">
    <property type="entry name" value="CvfB_fam"/>
</dbReference>
<accession>K4KQZ6</accession>
<protein>
    <recommendedName>
        <fullName evidence="2">S1 motif domain-containing protein</fullName>
    </recommendedName>
</protein>
<dbReference type="Pfam" id="PF17783">
    <property type="entry name" value="WHD_CvfB"/>
    <property type="match status" value="1"/>
</dbReference>
<dbReference type="AlphaFoldDB" id="K4KQZ6"/>
<dbReference type="RefSeq" id="WP_015048813.1">
    <property type="nucleotide sequence ID" value="NC_018868.3"/>
</dbReference>
<name>K4KQZ6_SIMAS</name>
<keyword evidence="4" id="KW-1185">Reference proteome</keyword>
<comment type="similarity">
    <text evidence="1">Belongs to the CvfB family.</text>
</comment>
<dbReference type="HOGENOM" id="CLU_064885_1_0_6"/>
<dbReference type="SMART" id="SM00316">
    <property type="entry name" value="S1"/>
    <property type="match status" value="2"/>
</dbReference>
<evidence type="ECO:0000256" key="1">
    <source>
        <dbReference type="PIRNR" id="PIRNR012524"/>
    </source>
</evidence>
<dbReference type="PANTHER" id="PTHR37296">
    <property type="entry name" value="CONSERVED VIRULENCE FACTOR B"/>
    <property type="match status" value="1"/>
</dbReference>
<dbReference type="PIRSF" id="PIRSF012524">
    <property type="entry name" value="YitL_S1"/>
    <property type="match status" value="1"/>
</dbReference>
<dbReference type="InterPro" id="IPR039566">
    <property type="entry name" value="CvfB_S1_st"/>
</dbReference>
<proteinExistence type="inferred from homology"/>
<dbReference type="EMBL" id="CP003746">
    <property type="protein sequence ID" value="AFV00661.1"/>
    <property type="molecule type" value="Genomic_DNA"/>
</dbReference>
<dbReference type="OrthoDB" id="9801597at2"/>